<proteinExistence type="predicted"/>
<dbReference type="InterPro" id="IPR010272">
    <property type="entry name" value="T6SS_TssF"/>
</dbReference>
<dbReference type="STRING" id="1855912.LuPra_01305"/>
<dbReference type="PANTHER" id="PTHR35370:SF1">
    <property type="entry name" value="TYPE VI SECRETION SYSTEM COMPONENT TSSF1"/>
    <property type="match status" value="1"/>
</dbReference>
<dbReference type="KEGG" id="abac:LuPra_01305"/>
<accession>A0A143PHT9</accession>
<dbReference type="EMBL" id="CP015136">
    <property type="protein sequence ID" value="AMY08117.1"/>
    <property type="molecule type" value="Genomic_DNA"/>
</dbReference>
<name>A0A143PHT9_LUTPR</name>
<dbReference type="RefSeq" id="WP_110169982.1">
    <property type="nucleotide sequence ID" value="NZ_CP015136.1"/>
</dbReference>
<dbReference type="NCBIfam" id="TIGR03359">
    <property type="entry name" value="VI_chp_6"/>
    <property type="match status" value="1"/>
</dbReference>
<dbReference type="AlphaFoldDB" id="A0A143PHT9"/>
<dbReference type="OrthoDB" id="9763676at2"/>
<dbReference type="PANTHER" id="PTHR35370">
    <property type="entry name" value="CYTOPLASMIC PROTEIN-RELATED-RELATED"/>
    <property type="match status" value="1"/>
</dbReference>
<evidence type="ECO:0000313" key="1">
    <source>
        <dbReference type="EMBL" id="AMY08117.1"/>
    </source>
</evidence>
<evidence type="ECO:0000313" key="2">
    <source>
        <dbReference type="Proteomes" id="UP000076079"/>
    </source>
</evidence>
<sequence length="626" mass="68888">MDPRLLQYYNLELQHLREMGAEFAQQFPKVAARLGMNGLEVADPYVERLLEGVGFLAARVQLKIDAEFPRFTQSLLEIILPHYLAPIPSMVVAQIKPEADDAGLGRGYTIPRGSTLIGQMGGDDATACEFRTAHEVTLFPIQVASANYFTFAPDLPLNTLAIGRRVKGGLRIRLKASGGLRFNQMALDRLPFYLAGRDDVANKLYELCLSSALGVLVLPTQRKPLTTLDALPASTVRPVGFEDGDALLPVTERSFHGYRLLAEYFCFPHRYRFIELGGLSRATKALDTDEIEIVILLGRGDAGIDSVVDASNFALFCTPAVNLFSKRADRIHISEGAYEYHVVPDRTRPMDFEVYEVTSVVGHGVGSHSEQDFLPLYRGFSAEGDRQPSGYFTTRREPRLYSAAQKRRGPRSSYVSTEVFLGLVDEAQAPYGGDLRQLSLQTLCTNRDLSVQMPVGLGSTDFTLDVAAPVSSIRVLNGPSRPYAPLADGAVAWRAISHLSLNYLSLVDSSEREGAAALRELLELYAPTGDASARRQIEGIRSVSVKPVVRRLPQAGPIAFGRGLQASLVVDELAFEGGNAYMLGAVLDRYFARHVSMNSFVETVLHSGSRGEISRWLPHWGTRQTF</sequence>
<reference evidence="1 2" key="1">
    <citation type="journal article" date="2016" name="Genome Announc.">
        <title>First Complete Genome Sequence of a Subdivision 6 Acidobacterium Strain.</title>
        <authorList>
            <person name="Huang S."/>
            <person name="Vieira S."/>
            <person name="Bunk B."/>
            <person name="Riedel T."/>
            <person name="Sproer C."/>
            <person name="Overmann J."/>
        </authorList>
    </citation>
    <scope>NUCLEOTIDE SEQUENCE [LARGE SCALE GENOMIC DNA]</scope>
    <source>
        <strain evidence="2">DSM 100886 HEG_-6_39</strain>
    </source>
</reference>
<protein>
    <submittedName>
        <fullName evidence="1">Type VI secretion protein, family</fullName>
    </submittedName>
</protein>
<keyword evidence="2" id="KW-1185">Reference proteome</keyword>
<dbReference type="Pfam" id="PF05947">
    <property type="entry name" value="T6SS_TssF"/>
    <property type="match status" value="1"/>
</dbReference>
<dbReference type="Proteomes" id="UP000076079">
    <property type="component" value="Chromosome"/>
</dbReference>
<gene>
    <name evidence="1" type="ORF">LuPra_01305</name>
</gene>
<reference evidence="2" key="2">
    <citation type="submission" date="2016-04" db="EMBL/GenBank/DDBJ databases">
        <title>First Complete Genome Sequence of a Subdivision 6 Acidobacterium.</title>
        <authorList>
            <person name="Huang S."/>
            <person name="Vieira S."/>
            <person name="Bunk B."/>
            <person name="Riedel T."/>
            <person name="Sproeer C."/>
            <person name="Overmann J."/>
        </authorList>
    </citation>
    <scope>NUCLEOTIDE SEQUENCE [LARGE SCALE GENOMIC DNA]</scope>
    <source>
        <strain evidence="2">DSM 100886 HEG_-6_39</strain>
    </source>
</reference>
<organism evidence="1 2">
    <name type="scientific">Luteitalea pratensis</name>
    <dbReference type="NCBI Taxonomy" id="1855912"/>
    <lineage>
        <taxon>Bacteria</taxon>
        <taxon>Pseudomonadati</taxon>
        <taxon>Acidobacteriota</taxon>
        <taxon>Vicinamibacteria</taxon>
        <taxon>Vicinamibacterales</taxon>
        <taxon>Vicinamibacteraceae</taxon>
        <taxon>Luteitalea</taxon>
    </lineage>
</organism>
<dbReference type="PATRIC" id="fig|1813736.3.peg.1352"/>
<dbReference type="PIRSF" id="PIRSF028304">
    <property type="entry name" value="UCP028304"/>
    <property type="match status" value="1"/>
</dbReference>